<organism evidence="6 7">
    <name type="scientific">Duganella aceris</name>
    <dbReference type="NCBI Taxonomy" id="2703883"/>
    <lineage>
        <taxon>Bacteria</taxon>
        <taxon>Pseudomonadati</taxon>
        <taxon>Pseudomonadota</taxon>
        <taxon>Betaproteobacteria</taxon>
        <taxon>Burkholderiales</taxon>
        <taxon>Oxalobacteraceae</taxon>
        <taxon>Telluria group</taxon>
        <taxon>Duganella</taxon>
    </lineage>
</organism>
<accession>A0ABX0FL77</accession>
<keyword evidence="7" id="KW-1185">Reference proteome</keyword>
<dbReference type="PANTHER" id="PTHR35008">
    <property type="entry name" value="BLL4482 PROTEIN-RELATED"/>
    <property type="match status" value="1"/>
</dbReference>
<evidence type="ECO:0000256" key="4">
    <source>
        <dbReference type="PROSITE-ProRule" id="PRU00433"/>
    </source>
</evidence>
<feature type="domain" description="Cytochrome c" evidence="5">
    <location>
        <begin position="52"/>
        <end position="150"/>
    </location>
</feature>
<keyword evidence="1 4" id="KW-0349">Heme</keyword>
<dbReference type="InterPro" id="IPR036909">
    <property type="entry name" value="Cyt_c-like_dom_sf"/>
</dbReference>
<dbReference type="SUPFAM" id="SSF46626">
    <property type="entry name" value="Cytochrome c"/>
    <property type="match status" value="2"/>
</dbReference>
<reference evidence="6 7" key="1">
    <citation type="submission" date="2020-01" db="EMBL/GenBank/DDBJ databases">
        <authorList>
            <person name="Lee S.D."/>
        </authorList>
    </citation>
    <scope>NUCLEOTIDE SEQUENCE [LARGE SCALE GENOMIC DNA]</scope>
    <source>
        <strain evidence="6 7">SAP-35</strain>
    </source>
</reference>
<keyword evidence="3 4" id="KW-0408">Iron</keyword>
<keyword evidence="2 4" id="KW-0479">Metal-binding</keyword>
<protein>
    <submittedName>
        <fullName evidence="6">Cytochrome c</fullName>
    </submittedName>
</protein>
<dbReference type="InterPro" id="IPR051459">
    <property type="entry name" value="Cytochrome_c-type_DH"/>
</dbReference>
<dbReference type="Pfam" id="PF13442">
    <property type="entry name" value="Cytochrome_CBB3"/>
    <property type="match status" value="1"/>
</dbReference>
<evidence type="ECO:0000256" key="3">
    <source>
        <dbReference type="ARBA" id="ARBA00023004"/>
    </source>
</evidence>
<evidence type="ECO:0000313" key="6">
    <source>
        <dbReference type="EMBL" id="NGZ85280.1"/>
    </source>
</evidence>
<sequence>MHRYAKRSLWTLAGVVVLAGGVVAVGELLSTHKKGRRIDVEMASLDIDLAQGRIEQGAYLYRTRGCLECHGANGGGRVVIDSGGMLVVGANITPGENSAVRRYTTRDWVRTLRHGVKPDGRPVLVMPSEDYNRLSDIDTAGLIRYVQQLPAVAGKPAILRFPLPLNVLYGYGVVRDAAQKIDHRLASSAPVEAGVSPAHGAYVANTCIGCHGPGLGGGKVPGGPPQWPAAANLTPGKGSVMPNYPTVAPFRAMLRTGLRPDGSAVNRAMPFESLREMNDTDVDALYLFLKTVPPRDAGTR</sequence>
<dbReference type="Gene3D" id="1.10.760.10">
    <property type="entry name" value="Cytochrome c-like domain"/>
    <property type="match status" value="2"/>
</dbReference>
<dbReference type="Pfam" id="PF00034">
    <property type="entry name" value="Cytochrom_C"/>
    <property type="match status" value="1"/>
</dbReference>
<dbReference type="PANTHER" id="PTHR35008:SF4">
    <property type="entry name" value="BLL4482 PROTEIN"/>
    <property type="match status" value="1"/>
</dbReference>
<dbReference type="RefSeq" id="WP_166103633.1">
    <property type="nucleotide sequence ID" value="NZ_JAADJT010000005.1"/>
</dbReference>
<evidence type="ECO:0000256" key="1">
    <source>
        <dbReference type="ARBA" id="ARBA00022617"/>
    </source>
</evidence>
<feature type="domain" description="Cytochrome c" evidence="5">
    <location>
        <begin position="189"/>
        <end position="293"/>
    </location>
</feature>
<evidence type="ECO:0000259" key="5">
    <source>
        <dbReference type="PROSITE" id="PS51007"/>
    </source>
</evidence>
<gene>
    <name evidence="6" type="ORF">GW587_13560</name>
</gene>
<evidence type="ECO:0000313" key="7">
    <source>
        <dbReference type="Proteomes" id="UP000666369"/>
    </source>
</evidence>
<name>A0ABX0FL77_9BURK</name>
<comment type="caution">
    <text evidence="6">The sequence shown here is derived from an EMBL/GenBank/DDBJ whole genome shotgun (WGS) entry which is preliminary data.</text>
</comment>
<dbReference type="PROSITE" id="PS51007">
    <property type="entry name" value="CYTC"/>
    <property type="match status" value="2"/>
</dbReference>
<evidence type="ECO:0000256" key="2">
    <source>
        <dbReference type="ARBA" id="ARBA00022723"/>
    </source>
</evidence>
<dbReference type="EMBL" id="JAADJT010000005">
    <property type="protein sequence ID" value="NGZ85280.1"/>
    <property type="molecule type" value="Genomic_DNA"/>
</dbReference>
<dbReference type="InterPro" id="IPR009056">
    <property type="entry name" value="Cyt_c-like_dom"/>
</dbReference>
<reference evidence="7" key="2">
    <citation type="submission" date="2023-07" db="EMBL/GenBank/DDBJ databases">
        <title>Duganella aceri sp. nov., isolated from tree sap.</title>
        <authorList>
            <person name="Kim I.S."/>
        </authorList>
    </citation>
    <scope>NUCLEOTIDE SEQUENCE [LARGE SCALE GENOMIC DNA]</scope>
    <source>
        <strain evidence="7">SAP-35</strain>
    </source>
</reference>
<dbReference type="Proteomes" id="UP000666369">
    <property type="component" value="Unassembled WGS sequence"/>
</dbReference>
<proteinExistence type="predicted"/>